<evidence type="ECO:0000256" key="4">
    <source>
        <dbReference type="ARBA" id="ARBA00022529"/>
    </source>
</evidence>
<comment type="similarity">
    <text evidence="2">Belongs to the alpha-defensin family.</text>
</comment>
<name>A0AAX6Q7Q5_HETGA</name>
<keyword evidence="3" id="KW-0964">Secreted</keyword>
<dbReference type="PANTHER" id="PTHR11876:SF28">
    <property type="entry name" value="ALPHA-DEFENSIN 1"/>
    <property type="match status" value="1"/>
</dbReference>
<evidence type="ECO:0000256" key="3">
    <source>
        <dbReference type="ARBA" id="ARBA00022525"/>
    </source>
</evidence>
<evidence type="ECO:0000313" key="12">
    <source>
        <dbReference type="RefSeq" id="XP_004869651.1"/>
    </source>
</evidence>
<dbReference type="GO" id="GO:0071222">
    <property type="term" value="P:cellular response to lipopolysaccharide"/>
    <property type="evidence" value="ECO:0007669"/>
    <property type="project" value="TreeGrafter"/>
</dbReference>
<dbReference type="AlphaFoldDB" id="A0AAX6Q7Q5"/>
<dbReference type="RefSeq" id="XP_004869651.1">
    <property type="nucleotide sequence ID" value="XM_004869594.1"/>
</dbReference>
<proteinExistence type="inferred from homology"/>
<evidence type="ECO:0000256" key="9">
    <source>
        <dbReference type="SAM" id="SignalP"/>
    </source>
</evidence>
<gene>
    <name evidence="12" type="primary">LOC101713941</name>
</gene>
<dbReference type="GO" id="GO:0050829">
    <property type="term" value="P:defense response to Gram-negative bacterium"/>
    <property type="evidence" value="ECO:0007669"/>
    <property type="project" value="TreeGrafter"/>
</dbReference>
<evidence type="ECO:0000256" key="5">
    <source>
        <dbReference type="ARBA" id="ARBA00022729"/>
    </source>
</evidence>
<protein>
    <submittedName>
        <fullName evidence="12">Cathelicidin-3-like</fullName>
    </submittedName>
</protein>
<feature type="signal peptide" evidence="9">
    <location>
        <begin position="1"/>
        <end position="19"/>
    </location>
</feature>
<keyword evidence="5 9" id="KW-0732">Signal</keyword>
<dbReference type="InterPro" id="IPR002366">
    <property type="entry name" value="Alpha-defensin_N"/>
</dbReference>
<sequence length="138" mass="15474">MRALTLLAAILLLALQAQAEPLPQQAEDALEQRQAQEEDQDVATGVAGVESSRRPPPDENLQNGSLYSTAREPEQLHPLRSKAGERQTVLSRPRPRPRPRRPLPRPIPWPRPRPRPRPPPRPRRVQAQQPGGEGQQEA</sequence>
<dbReference type="Proteomes" id="UP000694906">
    <property type="component" value="Unplaced"/>
</dbReference>
<dbReference type="GO" id="GO:0050830">
    <property type="term" value="P:defense response to Gram-positive bacterium"/>
    <property type="evidence" value="ECO:0007669"/>
    <property type="project" value="TreeGrafter"/>
</dbReference>
<dbReference type="Pfam" id="PF00879">
    <property type="entry name" value="Defensin_propep"/>
    <property type="match status" value="1"/>
</dbReference>
<dbReference type="PANTHER" id="PTHR11876">
    <property type="entry name" value="ALPHA-DEFENSIN 1"/>
    <property type="match status" value="1"/>
</dbReference>
<keyword evidence="6" id="KW-0211">Defensin</keyword>
<evidence type="ECO:0000259" key="10">
    <source>
        <dbReference type="SMART" id="SM01418"/>
    </source>
</evidence>
<feature type="region of interest" description="Disordered" evidence="8">
    <location>
        <begin position="23"/>
        <end position="138"/>
    </location>
</feature>
<evidence type="ECO:0000256" key="6">
    <source>
        <dbReference type="ARBA" id="ARBA00022940"/>
    </source>
</evidence>
<dbReference type="GO" id="GO:0002227">
    <property type="term" value="P:innate immune response in mucosa"/>
    <property type="evidence" value="ECO:0007669"/>
    <property type="project" value="TreeGrafter"/>
</dbReference>
<comment type="subcellular location">
    <subcellularLocation>
        <location evidence="1">Secreted</location>
    </subcellularLocation>
</comment>
<feature type="compositionally biased region" description="Basic residues" evidence="8">
    <location>
        <begin position="112"/>
        <end position="124"/>
    </location>
</feature>
<reference evidence="12" key="1">
    <citation type="submission" date="2025-08" db="UniProtKB">
        <authorList>
            <consortium name="RefSeq"/>
        </authorList>
    </citation>
    <scope>IDENTIFICATION</scope>
</reference>
<keyword evidence="4" id="KW-0929">Antimicrobial</keyword>
<dbReference type="GO" id="GO:0061844">
    <property type="term" value="P:antimicrobial humoral immune response mediated by antimicrobial peptide"/>
    <property type="evidence" value="ECO:0007669"/>
    <property type="project" value="TreeGrafter"/>
</dbReference>
<evidence type="ECO:0000256" key="7">
    <source>
        <dbReference type="ARBA" id="ARBA00023022"/>
    </source>
</evidence>
<evidence type="ECO:0000256" key="1">
    <source>
        <dbReference type="ARBA" id="ARBA00004613"/>
    </source>
</evidence>
<accession>A0AAX6Q7Q5</accession>
<dbReference type="GO" id="GO:0051673">
    <property type="term" value="P:disruption of plasma membrane integrity in another organism"/>
    <property type="evidence" value="ECO:0007669"/>
    <property type="project" value="TreeGrafter"/>
</dbReference>
<evidence type="ECO:0000313" key="11">
    <source>
        <dbReference type="Proteomes" id="UP000694906"/>
    </source>
</evidence>
<dbReference type="GO" id="GO:0031012">
    <property type="term" value="C:extracellular matrix"/>
    <property type="evidence" value="ECO:0007669"/>
    <property type="project" value="TreeGrafter"/>
</dbReference>
<dbReference type="InterPro" id="IPR016327">
    <property type="entry name" value="Alpha-defensin"/>
</dbReference>
<dbReference type="GO" id="GO:0019731">
    <property type="term" value="P:antibacterial humoral response"/>
    <property type="evidence" value="ECO:0007669"/>
    <property type="project" value="TreeGrafter"/>
</dbReference>
<feature type="chain" id="PRO_5043444492" evidence="9">
    <location>
        <begin position="20"/>
        <end position="138"/>
    </location>
</feature>
<dbReference type="GO" id="GO:0005615">
    <property type="term" value="C:extracellular space"/>
    <property type="evidence" value="ECO:0007669"/>
    <property type="project" value="InterPro"/>
</dbReference>
<feature type="compositionally biased region" description="Basic and acidic residues" evidence="8">
    <location>
        <begin position="71"/>
        <end position="85"/>
    </location>
</feature>
<evidence type="ECO:0000256" key="8">
    <source>
        <dbReference type="SAM" id="MobiDB-lite"/>
    </source>
</evidence>
<dbReference type="KEGG" id="hgl:101713941"/>
<keyword evidence="7" id="KW-0044">Antibiotic</keyword>
<feature type="compositionally biased region" description="Basic residues" evidence="8">
    <location>
        <begin position="93"/>
        <end position="103"/>
    </location>
</feature>
<organism evidence="11 12">
    <name type="scientific">Heterocephalus glaber</name>
    <name type="common">Naked mole rat</name>
    <dbReference type="NCBI Taxonomy" id="10181"/>
    <lineage>
        <taxon>Eukaryota</taxon>
        <taxon>Metazoa</taxon>
        <taxon>Chordata</taxon>
        <taxon>Craniata</taxon>
        <taxon>Vertebrata</taxon>
        <taxon>Euteleostomi</taxon>
        <taxon>Mammalia</taxon>
        <taxon>Eutheria</taxon>
        <taxon>Euarchontoglires</taxon>
        <taxon>Glires</taxon>
        <taxon>Rodentia</taxon>
        <taxon>Hystricomorpha</taxon>
        <taxon>Bathyergidae</taxon>
        <taxon>Heterocephalus</taxon>
    </lineage>
</organism>
<evidence type="ECO:0000256" key="2">
    <source>
        <dbReference type="ARBA" id="ARBA00006519"/>
    </source>
</evidence>
<dbReference type="GeneID" id="101713941"/>
<feature type="domain" description="Alpha-defensin N-terminal" evidence="10">
    <location>
        <begin position="1"/>
        <end position="51"/>
    </location>
</feature>
<dbReference type="SMART" id="SM01418">
    <property type="entry name" value="Defensin_propep"/>
    <property type="match status" value="1"/>
</dbReference>
<keyword evidence="11" id="KW-1185">Reference proteome</keyword>